<sequence length="73" mass="8172">MVSGRVPNKPEDASFKVQIVNNAIYVLDGPSPDNNIVQTIYKGEVYTIVEVRNNYGRLKSGAGWINLKYTSRL</sequence>
<dbReference type="AlphaFoldDB" id="A0A644ZTK2"/>
<name>A0A644ZTK2_9ZZZZ</name>
<dbReference type="EMBL" id="VSSQ01010019">
    <property type="protein sequence ID" value="MPM43221.1"/>
    <property type="molecule type" value="Genomic_DNA"/>
</dbReference>
<comment type="caution">
    <text evidence="1">The sequence shown here is derived from an EMBL/GenBank/DDBJ whole genome shotgun (WGS) entry which is preliminary data.</text>
</comment>
<organism evidence="1">
    <name type="scientific">bioreactor metagenome</name>
    <dbReference type="NCBI Taxonomy" id="1076179"/>
    <lineage>
        <taxon>unclassified sequences</taxon>
        <taxon>metagenomes</taxon>
        <taxon>ecological metagenomes</taxon>
    </lineage>
</organism>
<proteinExistence type="predicted"/>
<gene>
    <name evidence="1" type="ORF">SDC9_89894</name>
</gene>
<reference evidence="1" key="1">
    <citation type="submission" date="2019-08" db="EMBL/GenBank/DDBJ databases">
        <authorList>
            <person name="Kucharzyk K."/>
            <person name="Murdoch R.W."/>
            <person name="Higgins S."/>
            <person name="Loffler F."/>
        </authorList>
    </citation>
    <scope>NUCLEOTIDE SEQUENCE</scope>
</reference>
<accession>A0A644ZTK2</accession>
<protein>
    <recommendedName>
        <fullName evidence="2">SH3b domain-containing protein</fullName>
    </recommendedName>
</protein>
<dbReference type="Gene3D" id="2.30.30.40">
    <property type="entry name" value="SH3 Domains"/>
    <property type="match status" value="1"/>
</dbReference>
<evidence type="ECO:0008006" key="2">
    <source>
        <dbReference type="Google" id="ProtNLM"/>
    </source>
</evidence>
<evidence type="ECO:0000313" key="1">
    <source>
        <dbReference type="EMBL" id="MPM43221.1"/>
    </source>
</evidence>